<keyword evidence="1" id="KW-0812">Transmembrane</keyword>
<dbReference type="EMBL" id="AAMGJA010000002">
    <property type="protein sequence ID" value="EDH0938076.1"/>
    <property type="molecule type" value="Genomic_DNA"/>
</dbReference>
<accession>A0A5M3F0L9</accession>
<sequence length="146" mass="16539">MIQNTGELMMYLGGALVLVYPIGVLIINILHSSTKGRFRPTSTMGIVLGLCVVAGIVLMFVGDSYRKDISKDVMVSYYEKNIPYEDLTKAQRKNIDASLININKMRRAGEDVSKYLPALEKYMYEFYIYEGIPEKDAKSYIESMAK</sequence>
<proteinExistence type="predicted"/>
<evidence type="ECO:0000256" key="1">
    <source>
        <dbReference type="SAM" id="Phobius"/>
    </source>
</evidence>
<organism evidence="2">
    <name type="scientific">Listeria monocytogenes</name>
    <dbReference type="NCBI Taxonomy" id="1639"/>
    <lineage>
        <taxon>Bacteria</taxon>
        <taxon>Bacillati</taxon>
        <taxon>Bacillota</taxon>
        <taxon>Bacilli</taxon>
        <taxon>Bacillales</taxon>
        <taxon>Listeriaceae</taxon>
        <taxon>Listeria</taxon>
    </lineage>
</organism>
<evidence type="ECO:0000313" key="2">
    <source>
        <dbReference type="EMBL" id="EDH0938076.1"/>
    </source>
</evidence>
<keyword evidence="1" id="KW-1133">Transmembrane helix</keyword>
<protein>
    <submittedName>
        <fullName evidence="2">Uncharacterized protein</fullName>
    </submittedName>
</protein>
<dbReference type="AlphaFoldDB" id="A0A5M3F0L9"/>
<feature type="transmembrane region" description="Helical" evidence="1">
    <location>
        <begin position="43"/>
        <end position="61"/>
    </location>
</feature>
<keyword evidence="1" id="KW-0472">Membrane</keyword>
<gene>
    <name evidence="2" type="ORF">GCV89_08705</name>
</gene>
<name>A0A5M3F0L9_LISMN</name>
<feature type="transmembrane region" description="Helical" evidence="1">
    <location>
        <begin position="12"/>
        <end position="31"/>
    </location>
</feature>
<comment type="caution">
    <text evidence="2">The sequence shown here is derived from an EMBL/GenBank/DDBJ whole genome shotgun (WGS) entry which is preliminary data.</text>
</comment>
<reference evidence="2" key="1">
    <citation type="submission" date="2019-10" db="EMBL/GenBank/DDBJ databases">
        <authorList>
            <consortium name="GenomeTrakr: Next Generation Sequencing Network for Food Pathogen Tracability"/>
        </authorList>
    </citation>
    <scope>NUCLEOTIDE SEQUENCE</scope>
    <source>
        <strain evidence="2">CFSAN085152</strain>
    </source>
</reference>